<protein>
    <submittedName>
        <fullName evidence="1">Uncharacterized protein</fullName>
    </submittedName>
</protein>
<dbReference type="EMBL" id="BAABHK010000004">
    <property type="protein sequence ID" value="GAA4625808.1"/>
    <property type="molecule type" value="Genomic_DNA"/>
</dbReference>
<comment type="caution">
    <text evidence="1">The sequence shown here is derived from an EMBL/GenBank/DDBJ whole genome shotgun (WGS) entry which is preliminary data.</text>
</comment>
<organism evidence="1 2">
    <name type="scientific">Actinoallomurus vinaceus</name>
    <dbReference type="NCBI Taxonomy" id="1080074"/>
    <lineage>
        <taxon>Bacteria</taxon>
        <taxon>Bacillati</taxon>
        <taxon>Actinomycetota</taxon>
        <taxon>Actinomycetes</taxon>
        <taxon>Streptosporangiales</taxon>
        <taxon>Thermomonosporaceae</taxon>
        <taxon>Actinoallomurus</taxon>
    </lineage>
</organism>
<name>A0ABP8U7P2_9ACTN</name>
<dbReference type="Proteomes" id="UP001501442">
    <property type="component" value="Unassembled WGS sequence"/>
</dbReference>
<sequence length="103" mass="11684">MVGSKNWFSVHTKELRKEAGVWDKQSSELKGVANKSEALRIDRYEAGVFQLFITAYGEAVHEMMARCEEGHQRTAEIANALREVASAYDKAESEGEQLFKKIF</sequence>
<dbReference type="InterPro" id="IPR022536">
    <property type="entry name" value="EspC"/>
</dbReference>
<reference evidence="2" key="1">
    <citation type="journal article" date="2019" name="Int. J. Syst. Evol. Microbiol.">
        <title>The Global Catalogue of Microorganisms (GCM) 10K type strain sequencing project: providing services to taxonomists for standard genome sequencing and annotation.</title>
        <authorList>
            <consortium name="The Broad Institute Genomics Platform"/>
            <consortium name="The Broad Institute Genome Sequencing Center for Infectious Disease"/>
            <person name="Wu L."/>
            <person name="Ma J."/>
        </authorList>
    </citation>
    <scope>NUCLEOTIDE SEQUENCE [LARGE SCALE GENOMIC DNA]</scope>
    <source>
        <strain evidence="2">JCM 17939</strain>
    </source>
</reference>
<dbReference type="RefSeq" id="WP_345431537.1">
    <property type="nucleotide sequence ID" value="NZ_BAABHK010000004.1"/>
</dbReference>
<keyword evidence="2" id="KW-1185">Reference proteome</keyword>
<gene>
    <name evidence="1" type="ORF">GCM10023196_031430</name>
</gene>
<accession>A0ABP8U7P2</accession>
<evidence type="ECO:0000313" key="2">
    <source>
        <dbReference type="Proteomes" id="UP001501442"/>
    </source>
</evidence>
<dbReference type="Pfam" id="PF10824">
    <property type="entry name" value="T7SS_ESX_EspC"/>
    <property type="match status" value="1"/>
</dbReference>
<proteinExistence type="predicted"/>
<evidence type="ECO:0000313" key="1">
    <source>
        <dbReference type="EMBL" id="GAA4625808.1"/>
    </source>
</evidence>